<dbReference type="Pfam" id="PF13416">
    <property type="entry name" value="SBP_bac_8"/>
    <property type="match status" value="1"/>
</dbReference>
<name>A4X8G6_SALTO</name>
<dbReference type="HOGENOM" id="CLU_031285_3_1_11"/>
<dbReference type="PANTHER" id="PTHR43649:SF31">
    <property type="entry name" value="SN-GLYCEROL-3-PHOSPHATE-BINDING PERIPLASMIC PROTEIN UGPB"/>
    <property type="match status" value="1"/>
</dbReference>
<evidence type="ECO:0000256" key="1">
    <source>
        <dbReference type="ARBA" id="ARBA00004196"/>
    </source>
</evidence>
<dbReference type="SUPFAM" id="SSF53850">
    <property type="entry name" value="Periplasmic binding protein-like II"/>
    <property type="match status" value="1"/>
</dbReference>
<evidence type="ECO:0008006" key="7">
    <source>
        <dbReference type="Google" id="ProtNLM"/>
    </source>
</evidence>
<dbReference type="InterPro" id="IPR006059">
    <property type="entry name" value="SBP"/>
</dbReference>
<evidence type="ECO:0000313" key="5">
    <source>
        <dbReference type="EMBL" id="ABP55166.1"/>
    </source>
</evidence>
<dbReference type="GO" id="GO:0030313">
    <property type="term" value="C:cell envelope"/>
    <property type="evidence" value="ECO:0007669"/>
    <property type="project" value="UniProtKB-SubCell"/>
</dbReference>
<dbReference type="eggNOG" id="COG1653">
    <property type="taxonomic scope" value="Bacteria"/>
</dbReference>
<organism evidence="5 6">
    <name type="scientific">Salinispora tropica (strain ATCC BAA-916 / DSM 44818 / JCM 13857 / NBRC 105044 / CNB-440)</name>
    <dbReference type="NCBI Taxonomy" id="369723"/>
    <lineage>
        <taxon>Bacteria</taxon>
        <taxon>Bacillati</taxon>
        <taxon>Actinomycetota</taxon>
        <taxon>Actinomycetes</taxon>
        <taxon>Micromonosporales</taxon>
        <taxon>Micromonosporaceae</taxon>
        <taxon>Salinispora</taxon>
    </lineage>
</organism>
<dbReference type="RefSeq" id="WP_012013947.1">
    <property type="nucleotide sequence ID" value="NC_009380.1"/>
</dbReference>
<evidence type="ECO:0000256" key="2">
    <source>
        <dbReference type="ARBA" id="ARBA00008520"/>
    </source>
</evidence>
<keyword evidence="4" id="KW-0732">Signal</keyword>
<dbReference type="PANTHER" id="PTHR43649">
    <property type="entry name" value="ARABINOSE-BINDING PROTEIN-RELATED"/>
    <property type="match status" value="1"/>
</dbReference>
<comment type="similarity">
    <text evidence="2">Belongs to the bacterial solute-binding protein 1 family.</text>
</comment>
<keyword evidence="6" id="KW-1185">Reference proteome</keyword>
<keyword evidence="3" id="KW-0813">Transport</keyword>
<dbReference type="Gene3D" id="3.40.190.10">
    <property type="entry name" value="Periplasmic binding protein-like II"/>
    <property type="match status" value="2"/>
</dbReference>
<gene>
    <name evidence="5" type="ordered locus">Strop_2722</name>
</gene>
<proteinExistence type="inferred from homology"/>
<dbReference type="Proteomes" id="UP000000235">
    <property type="component" value="Chromosome"/>
</dbReference>
<evidence type="ECO:0000256" key="4">
    <source>
        <dbReference type="ARBA" id="ARBA00022729"/>
    </source>
</evidence>
<comment type="subcellular location">
    <subcellularLocation>
        <location evidence="1">Cell envelope</location>
    </subcellularLocation>
</comment>
<dbReference type="InterPro" id="IPR050490">
    <property type="entry name" value="Bact_solute-bd_prot1"/>
</dbReference>
<sequence>MTQNTDPTVITMWMPHYPVIPWFMGWVTEVAKTFNHTHPDYRVDIEGYDWYHLPNAIHQAALQGNPPTIAQYFYTSTQEAYDTRRADGSPLFTSVERALDGRTEILGEPVVLDDLLPAAREYYVYDGAVAAMAPLTSTTLLYANMTQLAAAGIADVPRTWHELDIACRAVVAQRDGPPHAITWPNHGWLFQQSVAQQGGLLADHDNGRSGRAETVNLASSEMMAYVRWWQRLHRDGHYLYLGDGNEVDWERNFQAFAEQRVAFVLTTSVESTRMADAGRRGGFDVRACRMPHNGEVPYAGNVIGGDALWLASGIDQATRDGALAFIQFLSSPANAAARHRETNFMPGTRGAIDLLDDQGWFLENPHHWTAVAQLEANDGTAAGKGALLGDFAAIQNVMTRAMHDVLTGGVNADERFQRATAEAQRLLDNYNEYCAGQRPRGHILIH</sequence>
<evidence type="ECO:0000256" key="3">
    <source>
        <dbReference type="ARBA" id="ARBA00022448"/>
    </source>
</evidence>
<evidence type="ECO:0000313" key="6">
    <source>
        <dbReference type="Proteomes" id="UP000000235"/>
    </source>
</evidence>
<dbReference type="STRING" id="369723.Strop_2722"/>
<reference evidence="6" key="1">
    <citation type="journal article" date="2007" name="Proc. Natl. Acad. Sci. U.S.A.">
        <title>Genome sequencing reveals complex secondary metabolome in the marine actinomycete Salinispora tropica.</title>
        <authorList>
            <person name="Udwary D.W."/>
            <person name="Zeigler L."/>
            <person name="Asolkar R.N."/>
            <person name="Singan V."/>
            <person name="Lapidus A."/>
            <person name="Fenical W."/>
            <person name="Jensen P.R."/>
            <person name="Moore B.S."/>
        </authorList>
    </citation>
    <scope>NUCLEOTIDE SEQUENCE [LARGE SCALE GENOMIC DNA]</scope>
    <source>
        <strain evidence="6">ATCC BAA-916 / DSM 44818 / CNB-440</strain>
    </source>
</reference>
<protein>
    <recommendedName>
        <fullName evidence="7">Extracellular solute-binding protein, family 1</fullName>
    </recommendedName>
</protein>
<accession>A4X8G6</accession>
<dbReference type="EMBL" id="CP000667">
    <property type="protein sequence ID" value="ABP55166.1"/>
    <property type="molecule type" value="Genomic_DNA"/>
</dbReference>
<dbReference type="PATRIC" id="fig|369723.5.peg.2803"/>
<dbReference type="KEGG" id="stp:Strop_2722"/>
<dbReference type="AlphaFoldDB" id="A4X8G6"/>